<keyword evidence="8" id="KW-1185">Reference proteome</keyword>
<dbReference type="InterPro" id="IPR012318">
    <property type="entry name" value="HTH_CRP"/>
</dbReference>
<dbReference type="Proteomes" id="UP000279446">
    <property type="component" value="Unassembled WGS sequence"/>
</dbReference>
<dbReference type="Pfam" id="PF00356">
    <property type="entry name" value="LacI"/>
    <property type="match status" value="1"/>
</dbReference>
<dbReference type="AlphaFoldDB" id="A0A433Y9H4"/>
<dbReference type="SUPFAM" id="SSF53822">
    <property type="entry name" value="Periplasmic binding protein-like I"/>
    <property type="match status" value="1"/>
</dbReference>
<gene>
    <name evidence="7" type="ORF">EJP82_11820</name>
</gene>
<reference evidence="7 8" key="1">
    <citation type="submission" date="2018-12" db="EMBL/GenBank/DDBJ databases">
        <authorList>
            <person name="Sun L."/>
            <person name="Chen Z."/>
        </authorList>
    </citation>
    <scope>NUCLEOTIDE SEQUENCE [LARGE SCALE GENOMIC DNA]</scope>
    <source>
        <strain evidence="7 8">DSM 15890</strain>
    </source>
</reference>
<organism evidence="7 8">
    <name type="scientific">Paenibacillus anaericanus</name>
    <dbReference type="NCBI Taxonomy" id="170367"/>
    <lineage>
        <taxon>Bacteria</taxon>
        <taxon>Bacillati</taxon>
        <taxon>Bacillota</taxon>
        <taxon>Bacilli</taxon>
        <taxon>Bacillales</taxon>
        <taxon>Paenibacillaceae</taxon>
        <taxon>Paenibacillus</taxon>
    </lineage>
</organism>
<keyword evidence="1" id="KW-0678">Repressor</keyword>
<name>A0A433Y9H4_9BACL</name>
<evidence type="ECO:0000256" key="4">
    <source>
        <dbReference type="ARBA" id="ARBA00023163"/>
    </source>
</evidence>
<dbReference type="CDD" id="cd19974">
    <property type="entry name" value="PBP1_LacI-like"/>
    <property type="match status" value="1"/>
</dbReference>
<dbReference type="CDD" id="cd01392">
    <property type="entry name" value="HTH_LacI"/>
    <property type="match status" value="1"/>
</dbReference>
<dbReference type="GO" id="GO:0003700">
    <property type="term" value="F:DNA-binding transcription factor activity"/>
    <property type="evidence" value="ECO:0007669"/>
    <property type="project" value="TreeGrafter"/>
</dbReference>
<proteinExistence type="predicted"/>
<dbReference type="PANTHER" id="PTHR30146">
    <property type="entry name" value="LACI-RELATED TRANSCRIPTIONAL REPRESSOR"/>
    <property type="match status" value="1"/>
</dbReference>
<dbReference type="RefSeq" id="WP_127192264.1">
    <property type="nucleotide sequence ID" value="NZ_RZNY01000008.1"/>
</dbReference>
<feature type="domain" description="HTH lacI-type" evidence="5">
    <location>
        <begin position="5"/>
        <end position="59"/>
    </location>
</feature>
<keyword evidence="3" id="KW-0238">DNA-binding</keyword>
<dbReference type="Pfam" id="PF13377">
    <property type="entry name" value="Peripla_BP_3"/>
    <property type="match status" value="1"/>
</dbReference>
<comment type="caution">
    <text evidence="7">The sequence shown here is derived from an EMBL/GenBank/DDBJ whole genome shotgun (WGS) entry which is preliminary data.</text>
</comment>
<dbReference type="SMART" id="SM00354">
    <property type="entry name" value="HTH_LACI"/>
    <property type="match status" value="1"/>
</dbReference>
<dbReference type="Gene3D" id="3.40.50.2300">
    <property type="match status" value="2"/>
</dbReference>
<dbReference type="InterPro" id="IPR000843">
    <property type="entry name" value="HTH_LacI"/>
</dbReference>
<protein>
    <submittedName>
        <fullName evidence="7">LacI family transcriptional regulator</fullName>
    </submittedName>
</protein>
<keyword evidence="4" id="KW-0804">Transcription</keyword>
<dbReference type="Gene3D" id="1.10.260.40">
    <property type="entry name" value="lambda repressor-like DNA-binding domains"/>
    <property type="match status" value="1"/>
</dbReference>
<dbReference type="SUPFAM" id="SSF47413">
    <property type="entry name" value="lambda repressor-like DNA-binding domains"/>
    <property type="match status" value="1"/>
</dbReference>
<evidence type="ECO:0000256" key="2">
    <source>
        <dbReference type="ARBA" id="ARBA00023015"/>
    </source>
</evidence>
<evidence type="ECO:0000259" key="6">
    <source>
        <dbReference type="PROSITE" id="PS51063"/>
    </source>
</evidence>
<dbReference type="PANTHER" id="PTHR30146:SF148">
    <property type="entry name" value="HTH-TYPE TRANSCRIPTIONAL REPRESSOR PURR-RELATED"/>
    <property type="match status" value="1"/>
</dbReference>
<dbReference type="PROSITE" id="PS51063">
    <property type="entry name" value="HTH_CRP_2"/>
    <property type="match status" value="1"/>
</dbReference>
<sequence>MRTNVTMQDIANKLGVSSVTVSKALSDKEGVSDNLKIKIKKLATEMGYRYNSAAKSIKDGLSYNIGVMIPQRFTGPNESFYLKVYQQIALHLDSYGYYGILNILSNEDEQLLNFPRIYSENKVDGIIILGQVSKQYIETVQNMDLPKLFLDFYDEHAAIDSIVTDNFYGAYEITNYLIRSGHREIAYVGNIYSTSSIQDRFLGYYKSLLEHGLTLDHQLLLNDRDENGKYIDIELPEDMPTAFVCNCDQIAFELCDRLNSKGFKVPEDCSVVGFDNDIYATLSTPQLTTVEVDIDQMARTAVKSIMEKVSNPNRQTGRILVQGKIIFRDSVRKLNDESATTND</sequence>
<dbReference type="EMBL" id="RZNY01000008">
    <property type="protein sequence ID" value="RUT46531.1"/>
    <property type="molecule type" value="Genomic_DNA"/>
</dbReference>
<dbReference type="InterPro" id="IPR028082">
    <property type="entry name" value="Peripla_BP_I"/>
</dbReference>
<evidence type="ECO:0000256" key="3">
    <source>
        <dbReference type="ARBA" id="ARBA00023125"/>
    </source>
</evidence>
<dbReference type="InterPro" id="IPR046335">
    <property type="entry name" value="LacI/GalR-like_sensor"/>
</dbReference>
<keyword evidence="2" id="KW-0805">Transcription regulation</keyword>
<dbReference type="OrthoDB" id="2026446at2"/>
<evidence type="ECO:0000259" key="5">
    <source>
        <dbReference type="PROSITE" id="PS50932"/>
    </source>
</evidence>
<feature type="domain" description="HTH crp-type" evidence="6">
    <location>
        <begin position="1"/>
        <end position="43"/>
    </location>
</feature>
<evidence type="ECO:0000313" key="7">
    <source>
        <dbReference type="EMBL" id="RUT46531.1"/>
    </source>
</evidence>
<dbReference type="GO" id="GO:0000976">
    <property type="term" value="F:transcription cis-regulatory region binding"/>
    <property type="evidence" value="ECO:0007669"/>
    <property type="project" value="TreeGrafter"/>
</dbReference>
<dbReference type="PROSITE" id="PS50932">
    <property type="entry name" value="HTH_LACI_2"/>
    <property type="match status" value="1"/>
</dbReference>
<evidence type="ECO:0000313" key="8">
    <source>
        <dbReference type="Proteomes" id="UP000279446"/>
    </source>
</evidence>
<evidence type="ECO:0000256" key="1">
    <source>
        <dbReference type="ARBA" id="ARBA00022491"/>
    </source>
</evidence>
<dbReference type="InterPro" id="IPR010982">
    <property type="entry name" value="Lambda_DNA-bd_dom_sf"/>
</dbReference>
<accession>A0A433Y9H4</accession>